<dbReference type="InterPro" id="IPR008920">
    <property type="entry name" value="TF_FadR/GntR_C"/>
</dbReference>
<dbReference type="RefSeq" id="WP_102654967.1">
    <property type="nucleotide sequence ID" value="NZ_PNRF01000039.1"/>
</dbReference>
<dbReference type="InterPro" id="IPR011711">
    <property type="entry name" value="GntR_C"/>
</dbReference>
<dbReference type="CDD" id="cd07377">
    <property type="entry name" value="WHTH_GntR"/>
    <property type="match status" value="1"/>
</dbReference>
<feature type="domain" description="HTH gntR-type" evidence="4">
    <location>
        <begin position="12"/>
        <end position="79"/>
    </location>
</feature>
<dbReference type="Gene3D" id="1.20.120.530">
    <property type="entry name" value="GntR ligand-binding domain-like"/>
    <property type="match status" value="1"/>
</dbReference>
<keyword evidence="2" id="KW-0238">DNA-binding</keyword>
<evidence type="ECO:0000313" key="5">
    <source>
        <dbReference type="EMBL" id="PMR72967.1"/>
    </source>
</evidence>
<evidence type="ECO:0000256" key="2">
    <source>
        <dbReference type="ARBA" id="ARBA00023125"/>
    </source>
</evidence>
<keyword evidence="6" id="KW-1185">Reference proteome</keyword>
<organism evidence="5 6">
    <name type="scientific">Billgrantia endophytica</name>
    <dbReference type="NCBI Taxonomy" id="2033802"/>
    <lineage>
        <taxon>Bacteria</taxon>
        <taxon>Pseudomonadati</taxon>
        <taxon>Pseudomonadota</taxon>
        <taxon>Gammaproteobacteria</taxon>
        <taxon>Oceanospirillales</taxon>
        <taxon>Halomonadaceae</taxon>
        <taxon>Billgrantia</taxon>
    </lineage>
</organism>
<dbReference type="InterPro" id="IPR036388">
    <property type="entry name" value="WH-like_DNA-bd_sf"/>
</dbReference>
<dbReference type="OrthoDB" id="9799812at2"/>
<dbReference type="PANTHER" id="PTHR43537">
    <property type="entry name" value="TRANSCRIPTIONAL REGULATOR, GNTR FAMILY"/>
    <property type="match status" value="1"/>
</dbReference>
<keyword evidence="3" id="KW-0804">Transcription</keyword>
<evidence type="ECO:0000256" key="3">
    <source>
        <dbReference type="ARBA" id="ARBA00023163"/>
    </source>
</evidence>
<reference evidence="5 6" key="1">
    <citation type="submission" date="2018-01" db="EMBL/GenBank/DDBJ databases">
        <title>Halomonas endophytica sp. nov., isolated from storage liquid in the stems of Populus euphratica.</title>
        <authorList>
            <person name="Chen C."/>
        </authorList>
    </citation>
    <scope>NUCLEOTIDE SEQUENCE [LARGE SCALE GENOMIC DNA]</scope>
    <source>
        <strain evidence="5 6">MC28</strain>
    </source>
</reference>
<dbReference type="SUPFAM" id="SSF46785">
    <property type="entry name" value="Winged helix' DNA-binding domain"/>
    <property type="match status" value="1"/>
</dbReference>
<dbReference type="Gene3D" id="1.10.10.10">
    <property type="entry name" value="Winged helix-like DNA-binding domain superfamily/Winged helix DNA-binding domain"/>
    <property type="match status" value="1"/>
</dbReference>
<dbReference type="GO" id="GO:0003700">
    <property type="term" value="F:DNA-binding transcription factor activity"/>
    <property type="evidence" value="ECO:0007669"/>
    <property type="project" value="InterPro"/>
</dbReference>
<dbReference type="SUPFAM" id="SSF48008">
    <property type="entry name" value="GntR ligand-binding domain-like"/>
    <property type="match status" value="1"/>
</dbReference>
<dbReference type="EMBL" id="PNRF01000039">
    <property type="protein sequence ID" value="PMR72967.1"/>
    <property type="molecule type" value="Genomic_DNA"/>
</dbReference>
<dbReference type="PANTHER" id="PTHR43537:SF20">
    <property type="entry name" value="HTH-TYPE TRANSCRIPTIONAL REPRESSOR GLAR"/>
    <property type="match status" value="1"/>
</dbReference>
<proteinExistence type="predicted"/>
<comment type="caution">
    <text evidence="5">The sequence shown here is derived from an EMBL/GenBank/DDBJ whole genome shotgun (WGS) entry which is preliminary data.</text>
</comment>
<accession>A0A2N7TXQ9</accession>
<dbReference type="InterPro" id="IPR000524">
    <property type="entry name" value="Tscrpt_reg_HTH_GntR"/>
</dbReference>
<evidence type="ECO:0000313" key="6">
    <source>
        <dbReference type="Proteomes" id="UP000235803"/>
    </source>
</evidence>
<dbReference type="Pfam" id="PF00392">
    <property type="entry name" value="GntR"/>
    <property type="match status" value="1"/>
</dbReference>
<keyword evidence="1" id="KW-0805">Transcription regulation</keyword>
<protein>
    <submittedName>
        <fullName evidence="5">Transcriptional regulator</fullName>
    </submittedName>
</protein>
<dbReference type="InterPro" id="IPR036390">
    <property type="entry name" value="WH_DNA-bd_sf"/>
</dbReference>
<dbReference type="AlphaFoldDB" id="A0A2N7TXQ9"/>
<evidence type="ECO:0000259" key="4">
    <source>
        <dbReference type="PROSITE" id="PS50949"/>
    </source>
</evidence>
<gene>
    <name evidence="5" type="ORF">C1H69_19015</name>
</gene>
<name>A0A2N7TXQ9_9GAMM</name>
<dbReference type="SMART" id="SM00895">
    <property type="entry name" value="FCD"/>
    <property type="match status" value="1"/>
</dbReference>
<dbReference type="Proteomes" id="UP000235803">
    <property type="component" value="Unassembled WGS sequence"/>
</dbReference>
<dbReference type="Pfam" id="PF07729">
    <property type="entry name" value="FCD"/>
    <property type="match status" value="1"/>
</dbReference>
<dbReference type="PROSITE" id="PS50949">
    <property type="entry name" value="HTH_GNTR"/>
    <property type="match status" value="1"/>
</dbReference>
<evidence type="ECO:0000256" key="1">
    <source>
        <dbReference type="ARBA" id="ARBA00023015"/>
    </source>
</evidence>
<dbReference type="SMART" id="SM00345">
    <property type="entry name" value="HTH_GNTR"/>
    <property type="match status" value="1"/>
</dbReference>
<dbReference type="GO" id="GO:0003677">
    <property type="term" value="F:DNA binding"/>
    <property type="evidence" value="ECO:0007669"/>
    <property type="project" value="UniProtKB-KW"/>
</dbReference>
<sequence length="227" mass="25457">MGSISTLTQTAVTLTDQAYAALRMDILNGKLKPGFKLRVEHLKGLYGTGASPIREALSRLTGDGLVHAEGRRGFRVGRVSRSELFDITKMRTLLECHALKESIDKGDDAWEAGIMAAFYRLSKLDSRLLLASPGEEWEVRHKEFHTSLVSACDSRWLQAHRQNLFDQSERYRRIALSMKNSDRPVPEEHKAIMTATLARDSETACTLIGEHFNRTAEAVSRTALIED</sequence>